<organism evidence="1 2">
    <name type="scientific">Streptomyces jumonjinensis</name>
    <dbReference type="NCBI Taxonomy" id="1945"/>
    <lineage>
        <taxon>Bacteria</taxon>
        <taxon>Bacillati</taxon>
        <taxon>Actinomycetota</taxon>
        <taxon>Actinomycetes</taxon>
        <taxon>Kitasatosporales</taxon>
        <taxon>Streptomycetaceae</taxon>
        <taxon>Streptomyces</taxon>
    </lineage>
</organism>
<comment type="caution">
    <text evidence="1">The sequence shown here is derived from an EMBL/GenBank/DDBJ whole genome shotgun (WGS) entry which is preliminary data.</text>
</comment>
<dbReference type="OrthoDB" id="9942172at2"/>
<protein>
    <submittedName>
        <fullName evidence="1">Uncharacterized protein</fullName>
    </submittedName>
</protein>
<sequence>MSSGEGENVSEWVNPEYEGMIRHFTAEAQHTARHRGNAACNTCHGLRVIVIVHSEKEPFSVACSACNPGGV</sequence>
<evidence type="ECO:0000313" key="1">
    <source>
        <dbReference type="EMBL" id="MQT02996.1"/>
    </source>
</evidence>
<dbReference type="AlphaFoldDB" id="A0A646KPS5"/>
<keyword evidence="2" id="KW-1185">Reference proteome</keyword>
<dbReference type="RefSeq" id="WP_153524569.1">
    <property type="nucleotide sequence ID" value="NZ_JBEPDZ010000002.1"/>
</dbReference>
<gene>
    <name evidence="1" type="ORF">FF041_23250</name>
</gene>
<dbReference type="EMBL" id="VCLA01000160">
    <property type="protein sequence ID" value="MQT02996.1"/>
    <property type="molecule type" value="Genomic_DNA"/>
</dbReference>
<accession>A0A646KPS5</accession>
<name>A0A646KPS5_STRJU</name>
<reference evidence="1 2" key="1">
    <citation type="submission" date="2019-05" db="EMBL/GenBank/DDBJ databases">
        <title>Comparative genomics and metabolomics analyses of clavulanic acid producing Streptomyces species provides insight into specialized metabolism and evolution of beta-lactam biosynthetic gene clusters.</title>
        <authorList>
            <person name="Moore M.A."/>
            <person name="Cruz-Morales P."/>
            <person name="Barona Gomez F."/>
            <person name="Kapil T."/>
        </authorList>
    </citation>
    <scope>NUCLEOTIDE SEQUENCE [LARGE SCALE GENOMIC DNA]</scope>
    <source>
        <strain evidence="1 2">NRRL 5741</strain>
    </source>
</reference>
<evidence type="ECO:0000313" key="2">
    <source>
        <dbReference type="Proteomes" id="UP000419138"/>
    </source>
</evidence>
<dbReference type="Proteomes" id="UP000419138">
    <property type="component" value="Unassembled WGS sequence"/>
</dbReference>
<proteinExistence type="predicted"/>